<proteinExistence type="predicted"/>
<dbReference type="Gene3D" id="3.40.140.30">
    <property type="entry name" value="Hypothetical protein TM1506"/>
    <property type="match status" value="1"/>
</dbReference>
<dbReference type="EMBL" id="JBGMEI010000003">
    <property type="protein sequence ID" value="MFO3665202.1"/>
    <property type="molecule type" value="Genomic_DNA"/>
</dbReference>
<dbReference type="RefSeq" id="WP_410030913.1">
    <property type="nucleotide sequence ID" value="NZ_JBGMEI010000003.1"/>
</dbReference>
<evidence type="ECO:0000313" key="2">
    <source>
        <dbReference type="Proteomes" id="UP001637996"/>
    </source>
</evidence>
<dbReference type="SUPFAM" id="SSF53927">
    <property type="entry name" value="Cytidine deaminase-like"/>
    <property type="match status" value="1"/>
</dbReference>
<dbReference type="InterPro" id="IPR016193">
    <property type="entry name" value="Cytidine_deaminase-like"/>
</dbReference>
<dbReference type="Proteomes" id="UP001637996">
    <property type="component" value="Unassembled WGS sequence"/>
</dbReference>
<dbReference type="InterPro" id="IPR015067">
    <property type="entry name" value="DUF1893_TM1506-like"/>
</dbReference>
<keyword evidence="2" id="KW-1185">Reference proteome</keyword>
<dbReference type="InterPro" id="IPR037081">
    <property type="entry name" value="Hyp_TM1506"/>
</dbReference>
<comment type="caution">
    <text evidence="1">The sequence shown here is derived from an EMBL/GenBank/DDBJ whole genome shotgun (WGS) entry which is preliminary data.</text>
</comment>
<protein>
    <submittedName>
        <fullName evidence="1">DUF1893 domain-containing protein</fullName>
    </submittedName>
</protein>
<sequence length="138" mass="15481">MNNIDLAKTTLLENKHSIVVVKENNVVYKSDKNGLLPIIDVYDSDKKILDGAAVADKVIGRAAALILIEANISKLYAQLISENAISILDNTNIEYEYDKKVKEIRNRDNTGMCPMEELSLATDNADELIRKVKEKFNK</sequence>
<reference evidence="1 2" key="1">
    <citation type="journal article" date="2025" name="Anaerobe">
        <title>Description of Anaerococcus kampingiae sp. nov., Anaerococcus groningensis sp. nov., Anaerococcus martiniensis sp. nov., and Anaerococcus cruorum sp. nov., isolated from human clinical specimens.</title>
        <authorList>
            <person name="Boiten K.E."/>
            <person name="Meijer J."/>
            <person name="van Wezel E.M."/>
            <person name="Veloo A.C.M."/>
        </authorList>
    </citation>
    <scope>NUCLEOTIDE SEQUENCE [LARGE SCALE GENOMIC DNA]</scope>
    <source>
        <strain evidence="1 2">ENR0831</strain>
    </source>
</reference>
<evidence type="ECO:0000313" key="1">
    <source>
        <dbReference type="EMBL" id="MFO3665202.1"/>
    </source>
</evidence>
<organism evidence="1 2">
    <name type="scientific">Anaerococcus martiniensis</name>
    <dbReference type="NCBI Taxonomy" id="3115615"/>
    <lineage>
        <taxon>Bacteria</taxon>
        <taxon>Bacillati</taxon>
        <taxon>Bacillota</taxon>
        <taxon>Tissierellia</taxon>
        <taxon>Tissierellales</taxon>
        <taxon>Peptoniphilaceae</taxon>
        <taxon>Anaerococcus</taxon>
    </lineage>
</organism>
<dbReference type="Pfam" id="PF08973">
    <property type="entry name" value="TM1506"/>
    <property type="match status" value="1"/>
</dbReference>
<accession>A0ABW9M797</accession>
<gene>
    <name evidence="1" type="ORF">ACCQ41_02910</name>
</gene>
<name>A0ABW9M797_9FIRM</name>